<name>A0ABS6JDU9_9BACI</name>
<evidence type="ECO:0000313" key="2">
    <source>
        <dbReference type="EMBL" id="MBU9711850.1"/>
    </source>
</evidence>
<protein>
    <submittedName>
        <fullName evidence="2">DUF3995 domain-containing protein</fullName>
    </submittedName>
</protein>
<feature type="transmembrane region" description="Helical" evidence="1">
    <location>
        <begin position="6"/>
        <end position="24"/>
    </location>
</feature>
<dbReference type="EMBL" id="JAHQCS010000088">
    <property type="protein sequence ID" value="MBU9711850.1"/>
    <property type="molecule type" value="Genomic_DNA"/>
</dbReference>
<gene>
    <name evidence="2" type="ORF">KS419_08885</name>
</gene>
<feature type="transmembrane region" description="Helical" evidence="1">
    <location>
        <begin position="44"/>
        <end position="67"/>
    </location>
</feature>
<proteinExistence type="predicted"/>
<dbReference type="Proteomes" id="UP000784880">
    <property type="component" value="Unassembled WGS sequence"/>
</dbReference>
<keyword evidence="1" id="KW-0472">Membrane</keyword>
<dbReference type="RefSeq" id="WP_217065936.1">
    <property type="nucleotide sequence ID" value="NZ_JAHQCS010000088.1"/>
</dbReference>
<keyword evidence="1" id="KW-1133">Transmembrane helix</keyword>
<comment type="caution">
    <text evidence="2">The sequence shown here is derived from an EMBL/GenBank/DDBJ whole genome shotgun (WGS) entry which is preliminary data.</text>
</comment>
<organism evidence="2 3">
    <name type="scientific">Evansella tamaricis</name>
    <dbReference type="NCBI Taxonomy" id="2069301"/>
    <lineage>
        <taxon>Bacteria</taxon>
        <taxon>Bacillati</taxon>
        <taxon>Bacillota</taxon>
        <taxon>Bacilli</taxon>
        <taxon>Bacillales</taxon>
        <taxon>Bacillaceae</taxon>
        <taxon>Evansella</taxon>
    </lineage>
</organism>
<reference evidence="2 3" key="1">
    <citation type="submission" date="2021-06" db="EMBL/GenBank/DDBJ databases">
        <title>Bacillus sp. RD4P76, an endophyte from a halophyte.</title>
        <authorList>
            <person name="Sun J.-Q."/>
        </authorList>
    </citation>
    <scope>NUCLEOTIDE SEQUENCE [LARGE SCALE GENOMIC DNA]</scope>
    <source>
        <strain evidence="2 3">CGMCC 1.15917</strain>
    </source>
</reference>
<accession>A0ABS6JDU9</accession>
<evidence type="ECO:0000256" key="1">
    <source>
        <dbReference type="SAM" id="Phobius"/>
    </source>
</evidence>
<keyword evidence="3" id="KW-1185">Reference proteome</keyword>
<feature type="transmembrane region" description="Helical" evidence="1">
    <location>
        <begin position="119"/>
        <end position="137"/>
    </location>
</feature>
<keyword evidence="1" id="KW-0812">Transmembrane</keyword>
<dbReference type="InterPro" id="IPR025058">
    <property type="entry name" value="DUF3995"/>
</dbReference>
<feature type="transmembrane region" description="Helical" evidence="1">
    <location>
        <begin position="79"/>
        <end position="98"/>
    </location>
</feature>
<dbReference type="Pfam" id="PF13160">
    <property type="entry name" value="DUF3995"/>
    <property type="match status" value="1"/>
</dbReference>
<evidence type="ECO:0000313" key="3">
    <source>
        <dbReference type="Proteomes" id="UP000784880"/>
    </source>
</evidence>
<sequence length="138" mass="15810">MSFLVYSSVGILTLISFIHFYWLFGGKRGFIASVPEKVEGDLLFTPKIIETLIVALGLLFVGFMLLVQFDAIPFLKPTILTKTFCILFTCVFFLRAVGDFKYLGFFKRIKHSIFAKYDTKYYSPLCLYLGLSLLLVLF</sequence>